<evidence type="ECO:0000256" key="1">
    <source>
        <dbReference type="ARBA" id="ARBA00022679"/>
    </source>
</evidence>
<dbReference type="SUPFAM" id="SSF63862">
    <property type="entry name" value="Thiamin pyrophosphokinase, substrate-binding domain"/>
    <property type="match status" value="1"/>
</dbReference>
<dbReference type="OrthoDB" id="25149at2759"/>
<evidence type="ECO:0000313" key="7">
    <source>
        <dbReference type="EMBL" id="VDI56674.1"/>
    </source>
</evidence>
<reference evidence="7" key="1">
    <citation type="submission" date="2018-11" db="EMBL/GenBank/DDBJ databases">
        <authorList>
            <person name="Alioto T."/>
            <person name="Alioto T."/>
        </authorList>
    </citation>
    <scope>NUCLEOTIDE SEQUENCE</scope>
</reference>
<dbReference type="AlphaFoldDB" id="A0A8B6FZL7"/>
<keyword evidence="1 7" id="KW-0808">Transferase</keyword>
<keyword evidence="5" id="KW-0812">Transmembrane</keyword>
<dbReference type="GO" id="GO:0006772">
    <property type="term" value="P:thiamine metabolic process"/>
    <property type="evidence" value="ECO:0007669"/>
    <property type="project" value="InterPro"/>
</dbReference>
<dbReference type="NCBIfam" id="TIGR01378">
    <property type="entry name" value="thi_PPkinase"/>
    <property type="match status" value="1"/>
</dbReference>
<evidence type="ECO:0000259" key="6">
    <source>
        <dbReference type="SMART" id="SM00983"/>
    </source>
</evidence>
<protein>
    <submittedName>
        <fullName evidence="7">Thiamine pyrophosphokinase</fullName>
        <ecNumber evidence="7">2.7.6.2</ecNumber>
    </submittedName>
</protein>
<feature type="transmembrane region" description="Helical" evidence="5">
    <location>
        <begin position="305"/>
        <end position="331"/>
    </location>
</feature>
<feature type="transmembrane region" description="Helical" evidence="5">
    <location>
        <begin position="426"/>
        <end position="457"/>
    </location>
</feature>
<dbReference type="Pfam" id="PF04265">
    <property type="entry name" value="TPK_B1_binding"/>
    <property type="match status" value="1"/>
</dbReference>
<proteinExistence type="predicted"/>
<dbReference type="GO" id="GO:0004788">
    <property type="term" value="F:thiamine diphosphokinase activity"/>
    <property type="evidence" value="ECO:0007669"/>
    <property type="project" value="UniProtKB-EC"/>
</dbReference>
<keyword evidence="5" id="KW-0472">Membrane</keyword>
<dbReference type="FunFam" id="3.40.50.10240:FF:000006">
    <property type="entry name" value="Thiamin pyrophosphokinase 1"/>
    <property type="match status" value="1"/>
</dbReference>
<keyword evidence="4" id="KW-0067">ATP-binding</keyword>
<dbReference type="InterPro" id="IPR036371">
    <property type="entry name" value="TPK_B1-bd_sf"/>
</dbReference>
<comment type="caution">
    <text evidence="7">The sequence shown here is derived from an EMBL/GenBank/DDBJ whole genome shotgun (WGS) entry which is preliminary data.</text>
</comment>
<dbReference type="SUPFAM" id="SSF63999">
    <property type="entry name" value="Thiamin pyrophosphokinase, catalytic domain"/>
    <property type="match status" value="1"/>
</dbReference>
<dbReference type="GO" id="GO:0016301">
    <property type="term" value="F:kinase activity"/>
    <property type="evidence" value="ECO:0007669"/>
    <property type="project" value="UniProtKB-KW"/>
</dbReference>
<dbReference type="InterPro" id="IPR036759">
    <property type="entry name" value="TPK_catalytic_sf"/>
</dbReference>
<evidence type="ECO:0000256" key="5">
    <source>
        <dbReference type="SAM" id="Phobius"/>
    </source>
</evidence>
<evidence type="ECO:0000256" key="2">
    <source>
        <dbReference type="ARBA" id="ARBA00022741"/>
    </source>
</evidence>
<dbReference type="InterPro" id="IPR006282">
    <property type="entry name" value="Thi_PPkinase"/>
</dbReference>
<feature type="domain" description="Thiamin pyrophosphokinase thiamin-binding" evidence="6">
    <location>
        <begin position="237"/>
        <end position="306"/>
    </location>
</feature>
<feature type="transmembrane region" description="Helical" evidence="5">
    <location>
        <begin position="385"/>
        <end position="406"/>
    </location>
</feature>
<dbReference type="FunFam" id="2.60.120.320:FF:000001">
    <property type="entry name" value="Thiamine pyrophosphokinase"/>
    <property type="match status" value="1"/>
</dbReference>
<evidence type="ECO:0000256" key="3">
    <source>
        <dbReference type="ARBA" id="ARBA00022777"/>
    </source>
</evidence>
<dbReference type="GO" id="GO:0030975">
    <property type="term" value="F:thiamine binding"/>
    <property type="evidence" value="ECO:0007669"/>
    <property type="project" value="InterPro"/>
</dbReference>
<dbReference type="PANTHER" id="PTHR13622:SF8">
    <property type="entry name" value="THIAMIN PYROPHOSPHOKINASE 1"/>
    <property type="match status" value="1"/>
</dbReference>
<dbReference type="Gene3D" id="2.60.120.320">
    <property type="entry name" value="Thiamin pyrophosphokinase, thiamin-binding domain"/>
    <property type="match status" value="1"/>
</dbReference>
<dbReference type="InterPro" id="IPR007371">
    <property type="entry name" value="TPK_catalytic"/>
</dbReference>
<keyword evidence="2" id="KW-0547">Nucleotide-binding</keyword>
<keyword evidence="5" id="KW-1133">Transmembrane helix</keyword>
<dbReference type="SMART" id="SM00983">
    <property type="entry name" value="TPK_B1_binding"/>
    <property type="match status" value="1"/>
</dbReference>
<feature type="transmembrane region" description="Helical" evidence="5">
    <location>
        <begin position="343"/>
        <end position="364"/>
    </location>
</feature>
<organism evidence="7 8">
    <name type="scientific">Mytilus galloprovincialis</name>
    <name type="common">Mediterranean mussel</name>
    <dbReference type="NCBI Taxonomy" id="29158"/>
    <lineage>
        <taxon>Eukaryota</taxon>
        <taxon>Metazoa</taxon>
        <taxon>Spiralia</taxon>
        <taxon>Lophotrochozoa</taxon>
        <taxon>Mollusca</taxon>
        <taxon>Bivalvia</taxon>
        <taxon>Autobranchia</taxon>
        <taxon>Pteriomorphia</taxon>
        <taxon>Mytilida</taxon>
        <taxon>Mytiloidea</taxon>
        <taxon>Mytilidae</taxon>
        <taxon>Mytilinae</taxon>
        <taxon>Mytilus</taxon>
    </lineage>
</organism>
<dbReference type="GO" id="GO:0005524">
    <property type="term" value="F:ATP binding"/>
    <property type="evidence" value="ECO:0007669"/>
    <property type="project" value="UniProtKB-KW"/>
</dbReference>
<dbReference type="EC" id="2.7.6.2" evidence="7"/>
<keyword evidence="3 7" id="KW-0418">Kinase</keyword>
<dbReference type="EMBL" id="UYJE01007639">
    <property type="protein sequence ID" value="VDI56674.1"/>
    <property type="molecule type" value="Genomic_DNA"/>
</dbReference>
<dbReference type="Gene3D" id="3.40.50.10240">
    <property type="entry name" value="Thiamin pyrophosphokinase, catalytic domain"/>
    <property type="match status" value="1"/>
</dbReference>
<evidence type="ECO:0000313" key="8">
    <source>
        <dbReference type="Proteomes" id="UP000596742"/>
    </source>
</evidence>
<dbReference type="PANTHER" id="PTHR13622">
    <property type="entry name" value="THIAMIN PYROPHOSPHOKINASE"/>
    <property type="match status" value="1"/>
</dbReference>
<evidence type="ECO:0000256" key="4">
    <source>
        <dbReference type="ARBA" id="ARBA00022840"/>
    </source>
</evidence>
<dbReference type="InterPro" id="IPR007373">
    <property type="entry name" value="Thiamin_PyroPKinase_B1-bd"/>
</dbReference>
<accession>A0A8B6FZL7</accession>
<sequence length="460" mass="51582">MFAESSGTNGPPSELLCEFQHQRATNGPTICQHWGNVVLPTPTVDQQTDNLQRWATLWAFKGVFHLKNMTHQWNPLQYLKSESDDKLALILLNQPLPTDRKLFTVLWSKALLKVAVDGGANHLYNTHIHNREKYLPDLITGDFDSIQHEVKSYYEEQNVEIVETPDQNFTDFTKALKVASDKIKEKEIKCIIVLGSFGDRLDHMFANINSLYEASEITDAQIILVSDDTVAFLLQPGHHSISVDPRACGEWCGLIPVGEPCNSVTTTGLKWNLDKQRLKFGDLISSSNTLESESTDIVTVEIDAALLWTMVGCTVCLGLLLALPIAMIVIGSMYIHDCPAERYIPIYLIVAGSVGIIANLMGLGKKAKNRNEPEEEQQENVKGNPLDYIINCFLLAWFIAGNVWVYRTHGHFSTHPTHTDFCHPTVYWFAFWVITSTYILIGVICLFVCVIGCFAAFTSD</sequence>
<dbReference type="Proteomes" id="UP000596742">
    <property type="component" value="Unassembled WGS sequence"/>
</dbReference>
<dbReference type="Pfam" id="PF04263">
    <property type="entry name" value="TPK_catalytic"/>
    <property type="match status" value="1"/>
</dbReference>
<dbReference type="GO" id="GO:0009229">
    <property type="term" value="P:thiamine diphosphate biosynthetic process"/>
    <property type="evidence" value="ECO:0007669"/>
    <property type="project" value="InterPro"/>
</dbReference>
<keyword evidence="8" id="KW-1185">Reference proteome</keyword>
<gene>
    <name evidence="7" type="ORF">MGAL_10B063990</name>
</gene>
<name>A0A8B6FZL7_MYTGA</name>
<dbReference type="CDD" id="cd07995">
    <property type="entry name" value="TPK"/>
    <property type="match status" value="1"/>
</dbReference>